<accession>A0A9W5R037</accession>
<dbReference type="EMBL" id="AHFK01000116">
    <property type="protein sequence ID" value="EOQ00416.1"/>
    <property type="molecule type" value="Genomic_DNA"/>
</dbReference>
<dbReference type="InterPro" id="IPR047705">
    <property type="entry name" value="AimR-like"/>
</dbReference>
<evidence type="ECO:0008006" key="3">
    <source>
        <dbReference type="Google" id="ProtNLM"/>
    </source>
</evidence>
<protein>
    <recommendedName>
        <fullName evidence="3">Prophage helix-turn-helix protein</fullName>
    </recommendedName>
</protein>
<dbReference type="Proteomes" id="UP000014028">
    <property type="component" value="Unassembled WGS sequence"/>
</dbReference>
<gene>
    <name evidence="1" type="ORF">IKC_06461</name>
</gene>
<dbReference type="AlphaFoldDB" id="A0A9W5R037"/>
<proteinExistence type="predicted"/>
<dbReference type="Pfam" id="PF22871">
    <property type="entry name" value="AimR"/>
    <property type="match status" value="1"/>
</dbReference>
<reference evidence="1 2" key="1">
    <citation type="submission" date="2012-12" db="EMBL/GenBank/DDBJ databases">
        <title>The Genome Sequence of Bacillus cereus VD184.</title>
        <authorList>
            <consortium name="The Broad Institute Genome Sequencing Platform"/>
            <consortium name="The Broad Institute Genome Sequencing Center for Infectious Disease"/>
            <person name="Feldgarden M."/>
            <person name="Van der Auwera G.A."/>
            <person name="Mahillon J."/>
            <person name="Duprez V."/>
            <person name="Timmery S."/>
            <person name="Mattelet C."/>
            <person name="Dierick K."/>
            <person name="Sun M."/>
            <person name="Yu Z."/>
            <person name="Zhu L."/>
            <person name="Hu X."/>
            <person name="Shank E.B."/>
            <person name="Swiecicka I."/>
            <person name="Hansen B.M."/>
            <person name="Andrup L."/>
            <person name="Walker B."/>
            <person name="Young S.K."/>
            <person name="Zeng Q."/>
            <person name="Gargeya S."/>
            <person name="Fitzgerald M."/>
            <person name="Haas B."/>
            <person name="Abouelleil A."/>
            <person name="Alvarado L."/>
            <person name="Arachchi H.M."/>
            <person name="Berlin A.M."/>
            <person name="Chapman S.B."/>
            <person name="Dewar J."/>
            <person name="Goldberg J."/>
            <person name="Griggs A."/>
            <person name="Gujja S."/>
            <person name="Hansen M."/>
            <person name="Howarth C."/>
            <person name="Imamovic A."/>
            <person name="Larimer J."/>
            <person name="McCowan C."/>
            <person name="Murphy C."/>
            <person name="Neiman D."/>
            <person name="Pearson M."/>
            <person name="Priest M."/>
            <person name="Roberts A."/>
            <person name="Saif S."/>
            <person name="Shea T."/>
            <person name="Sisk P."/>
            <person name="Sykes S."/>
            <person name="Wortman J."/>
            <person name="Nusbaum C."/>
            <person name="Birren B."/>
        </authorList>
    </citation>
    <scope>NUCLEOTIDE SEQUENCE [LARGE SCALE GENOMIC DNA]</scope>
    <source>
        <strain evidence="1 2">VD184</strain>
    </source>
</reference>
<evidence type="ECO:0000313" key="2">
    <source>
        <dbReference type="Proteomes" id="UP000014028"/>
    </source>
</evidence>
<evidence type="ECO:0000313" key="1">
    <source>
        <dbReference type="EMBL" id="EOQ00416.1"/>
    </source>
</evidence>
<dbReference type="NCBIfam" id="NF038310">
    <property type="entry name" value="lysogeny_AimR"/>
    <property type="match status" value="1"/>
</dbReference>
<organism evidence="1 2">
    <name type="scientific">Bacillus cereus VD184</name>
    <dbReference type="NCBI Taxonomy" id="1053242"/>
    <lineage>
        <taxon>Bacteria</taxon>
        <taxon>Bacillati</taxon>
        <taxon>Bacillota</taxon>
        <taxon>Bacilli</taxon>
        <taxon>Bacillales</taxon>
        <taxon>Bacillaceae</taxon>
        <taxon>Bacillus</taxon>
        <taxon>Bacillus cereus group</taxon>
    </lineage>
</organism>
<sequence length="384" mass="45556">MGKLQKQLDYTNRTYEDFAKETSISKSTLTDAFKYDKEVSMLSIFKMASVLFEERTVHEKCCIGIFSTYRRNVKVNMKKLFVIAYLNGYSSILKYLVDLTKYNEDPQIKKYAELITLFYERPRGGNPREHLLKLEKIRSYIPQKEKRDMDILCDILHLLSSGDIGNFGMFEIYKDRIMENISKHKNSDLRSLYTYWINDIWSYALLRKLKVDQFRKYNNEMREYVDLKYFPVMRAMLDLRLGESFLFTSYEKSKELTSKAICLLKGNCHFKYRIALNNLNFLKLVHNKEVDSLDLNDLHPAELALRYILKQERHKAIAILKDLEVKYGRLTPMQYCYLGQAEMDLSLIAKSKQLFIENVDYFFEQYANKIYYEYEALLKNGGGK</sequence>
<name>A0A9W5R037_BACCE</name>
<comment type="caution">
    <text evidence="1">The sequence shown here is derived from an EMBL/GenBank/DDBJ whole genome shotgun (WGS) entry which is preliminary data.</text>
</comment>